<organism evidence="1 2">
    <name type="scientific">Sphingobacterium alimentarium</name>
    <dbReference type="NCBI Taxonomy" id="797292"/>
    <lineage>
        <taxon>Bacteria</taxon>
        <taxon>Pseudomonadati</taxon>
        <taxon>Bacteroidota</taxon>
        <taxon>Sphingobacteriia</taxon>
        <taxon>Sphingobacteriales</taxon>
        <taxon>Sphingobacteriaceae</taxon>
        <taxon>Sphingobacterium</taxon>
    </lineage>
</organism>
<sequence length="156" mass="17024">MASKDYRCGNDIPLDVPFSTQETYSFIVYSFGKKEALPPLNVQVGASMESVMIALNSLTDAMVCSKMDRQLKRGVNDLAFVLEHTFCKIRTTITSESAGAINSVGDFEVSKVFQQANIKLNKQGRNGVALQFTDLLPTYTLAPFSIASNSLQATSP</sequence>
<protein>
    <submittedName>
        <fullName evidence="1">Uncharacterized protein</fullName>
    </submittedName>
</protein>
<gene>
    <name evidence="1" type="ORF">EDC17_10296</name>
</gene>
<accession>A0A4R3VRU0</accession>
<evidence type="ECO:0000313" key="1">
    <source>
        <dbReference type="EMBL" id="TCV11003.1"/>
    </source>
</evidence>
<name>A0A4R3VRU0_9SPHI</name>
<keyword evidence="2" id="KW-1185">Reference proteome</keyword>
<dbReference type="EMBL" id="SMBZ01000029">
    <property type="protein sequence ID" value="TCV11003.1"/>
    <property type="molecule type" value="Genomic_DNA"/>
</dbReference>
<evidence type="ECO:0000313" key="2">
    <source>
        <dbReference type="Proteomes" id="UP000295197"/>
    </source>
</evidence>
<proteinExistence type="predicted"/>
<dbReference type="AlphaFoldDB" id="A0A4R3VRU0"/>
<reference evidence="1 2" key="1">
    <citation type="submission" date="2019-03" db="EMBL/GenBank/DDBJ databases">
        <title>Genomic Encyclopedia of Type Strains, Phase IV (KMG-IV): sequencing the most valuable type-strain genomes for metagenomic binning, comparative biology and taxonomic classification.</title>
        <authorList>
            <person name="Goeker M."/>
        </authorList>
    </citation>
    <scope>NUCLEOTIDE SEQUENCE [LARGE SCALE GENOMIC DNA]</scope>
    <source>
        <strain evidence="1 2">DSM 22362</strain>
    </source>
</reference>
<comment type="caution">
    <text evidence="1">The sequence shown here is derived from an EMBL/GenBank/DDBJ whole genome shotgun (WGS) entry which is preliminary data.</text>
</comment>
<dbReference type="Proteomes" id="UP000295197">
    <property type="component" value="Unassembled WGS sequence"/>
</dbReference>